<feature type="region of interest" description="Disordered" evidence="1">
    <location>
        <begin position="50"/>
        <end position="71"/>
    </location>
</feature>
<keyword evidence="3" id="KW-1185">Reference proteome</keyword>
<dbReference type="AlphaFoldDB" id="A0A317FJH0"/>
<dbReference type="EMBL" id="QGNA01000002">
    <property type="protein sequence ID" value="PWS37746.1"/>
    <property type="molecule type" value="Genomic_DNA"/>
</dbReference>
<feature type="compositionally biased region" description="Basic residues" evidence="1">
    <location>
        <begin position="1"/>
        <end position="15"/>
    </location>
</feature>
<feature type="region of interest" description="Disordered" evidence="1">
    <location>
        <begin position="1"/>
        <end position="25"/>
    </location>
</feature>
<reference evidence="3" key="1">
    <citation type="submission" date="2018-05" db="EMBL/GenBank/DDBJ databases">
        <authorList>
            <person name="Du Z."/>
            <person name="Wang X."/>
        </authorList>
    </citation>
    <scope>NUCLEOTIDE SEQUENCE [LARGE SCALE GENOMIC DNA]</scope>
    <source>
        <strain evidence="3">CQN31</strain>
    </source>
</reference>
<accession>A0A317FJH0</accession>
<proteinExistence type="predicted"/>
<name>A0A317FJH0_9PROT</name>
<sequence>MRRRSARPRRGRCRPPWRPVAPRSAPRCATSCSVRWPRRRATSWGRRCWCASSSSSTASMPSRSGPRARRR</sequence>
<protein>
    <submittedName>
        <fullName evidence="2">Uncharacterized protein</fullName>
    </submittedName>
</protein>
<gene>
    <name evidence="2" type="ORF">DFH01_12670</name>
</gene>
<evidence type="ECO:0000313" key="3">
    <source>
        <dbReference type="Proteomes" id="UP000245765"/>
    </source>
</evidence>
<organism evidence="2 3">
    <name type="scientific">Falsiroseomonas bella</name>
    <dbReference type="NCBI Taxonomy" id="2184016"/>
    <lineage>
        <taxon>Bacteria</taxon>
        <taxon>Pseudomonadati</taxon>
        <taxon>Pseudomonadota</taxon>
        <taxon>Alphaproteobacteria</taxon>
        <taxon>Acetobacterales</taxon>
        <taxon>Roseomonadaceae</taxon>
        <taxon>Falsiroseomonas</taxon>
    </lineage>
</organism>
<evidence type="ECO:0000313" key="2">
    <source>
        <dbReference type="EMBL" id="PWS37746.1"/>
    </source>
</evidence>
<dbReference type="Proteomes" id="UP000245765">
    <property type="component" value="Unassembled WGS sequence"/>
</dbReference>
<comment type="caution">
    <text evidence="2">The sequence shown here is derived from an EMBL/GenBank/DDBJ whole genome shotgun (WGS) entry which is preliminary data.</text>
</comment>
<evidence type="ECO:0000256" key="1">
    <source>
        <dbReference type="SAM" id="MobiDB-lite"/>
    </source>
</evidence>
<feature type="compositionally biased region" description="Low complexity" evidence="1">
    <location>
        <begin position="50"/>
        <end position="65"/>
    </location>
</feature>